<dbReference type="EMBL" id="JBEGDG010000007">
    <property type="protein sequence ID" value="MEQ6355239.1"/>
    <property type="molecule type" value="Genomic_DNA"/>
</dbReference>
<dbReference type="InterPro" id="IPR020816">
    <property type="entry name" value="Histone-like_DNA-bd_CS"/>
</dbReference>
<evidence type="ECO:0000313" key="4">
    <source>
        <dbReference type="Proteomes" id="UP001478862"/>
    </source>
</evidence>
<dbReference type="PROSITE" id="PS00045">
    <property type="entry name" value="HISTONE_LIKE"/>
    <property type="match status" value="1"/>
</dbReference>
<evidence type="ECO:0000256" key="2">
    <source>
        <dbReference type="RuleBase" id="RU003939"/>
    </source>
</evidence>
<keyword evidence="4" id="KW-1185">Reference proteome</keyword>
<name>A0ABV1MTK9_9BACI</name>
<protein>
    <submittedName>
        <fullName evidence="3">HU family DNA-binding protein</fullName>
    </submittedName>
</protein>
<keyword evidence="1 3" id="KW-0238">DNA-binding</keyword>
<accession>A0ABV1MTK9</accession>
<organism evidence="3 4">
    <name type="scientific">Lysinibacillus zambalensis</name>
    <dbReference type="NCBI Taxonomy" id="3160866"/>
    <lineage>
        <taxon>Bacteria</taxon>
        <taxon>Bacillati</taxon>
        <taxon>Bacillota</taxon>
        <taxon>Bacilli</taxon>
        <taxon>Bacillales</taxon>
        <taxon>Bacillaceae</taxon>
        <taxon>Lysinibacillus</taxon>
    </lineage>
</organism>
<dbReference type="Pfam" id="PF00216">
    <property type="entry name" value="Bac_DNA_binding"/>
    <property type="match status" value="1"/>
</dbReference>
<dbReference type="PANTHER" id="PTHR33175">
    <property type="entry name" value="DNA-BINDING PROTEIN HU"/>
    <property type="match status" value="1"/>
</dbReference>
<dbReference type="RefSeq" id="WP_349659868.1">
    <property type="nucleotide sequence ID" value="NZ_JBEGDG010000007.1"/>
</dbReference>
<sequence>MTKVNVTELGKLTKDALEAKGIKLDSKESKDTVETVFEVIRERLLAGDNIDIFGFGKLENKTRAARKGRNPQTGLEMDIAEKRAIGFKPLGELKKRLNP</sequence>
<gene>
    <name evidence="3" type="ORF">ABNX05_11475</name>
</gene>
<proteinExistence type="inferred from homology"/>
<comment type="caution">
    <text evidence="3">The sequence shown here is derived from an EMBL/GenBank/DDBJ whole genome shotgun (WGS) entry which is preliminary data.</text>
</comment>
<dbReference type="SUPFAM" id="SSF47729">
    <property type="entry name" value="IHF-like DNA-binding proteins"/>
    <property type="match status" value="1"/>
</dbReference>
<dbReference type="InterPro" id="IPR000119">
    <property type="entry name" value="Hist_DNA-bd"/>
</dbReference>
<dbReference type="SMART" id="SM00411">
    <property type="entry name" value="BHL"/>
    <property type="match status" value="1"/>
</dbReference>
<evidence type="ECO:0000256" key="1">
    <source>
        <dbReference type="ARBA" id="ARBA00023125"/>
    </source>
</evidence>
<dbReference type="GO" id="GO:0003677">
    <property type="term" value="F:DNA binding"/>
    <property type="evidence" value="ECO:0007669"/>
    <property type="project" value="UniProtKB-KW"/>
</dbReference>
<dbReference type="Gene3D" id="4.10.520.10">
    <property type="entry name" value="IHF-like DNA-binding proteins"/>
    <property type="match status" value="1"/>
</dbReference>
<reference evidence="3 4" key="1">
    <citation type="submission" date="2024-06" db="EMBL/GenBank/DDBJ databases">
        <title>Lysinibacillus zambalefons sp. nov., a Novel Firmicute Isolated from the Poon Bato Zambales Hyperalkaline Spring.</title>
        <authorList>
            <person name="Aja J.A."/>
            <person name="Lazaro J.E.H."/>
            <person name="Llorin L.D."/>
            <person name="Lim K.R."/>
            <person name="Teodosio J."/>
            <person name="Dalisay D.S."/>
        </authorList>
    </citation>
    <scope>NUCLEOTIDE SEQUENCE [LARGE SCALE GENOMIC DNA]</scope>
    <source>
        <strain evidence="3 4">M3</strain>
    </source>
</reference>
<dbReference type="PRINTS" id="PR01727">
    <property type="entry name" value="DNABINDINGHU"/>
</dbReference>
<comment type="similarity">
    <text evidence="2">Belongs to the bacterial histone-like protein family.</text>
</comment>
<dbReference type="InterPro" id="IPR010992">
    <property type="entry name" value="IHF-like_DNA-bd_dom_sf"/>
</dbReference>
<dbReference type="Proteomes" id="UP001478862">
    <property type="component" value="Unassembled WGS sequence"/>
</dbReference>
<dbReference type="PANTHER" id="PTHR33175:SF2">
    <property type="entry name" value="INTEGRATION HOST FACTOR SUBUNIT ALPHA"/>
    <property type="match status" value="1"/>
</dbReference>
<evidence type="ECO:0000313" key="3">
    <source>
        <dbReference type="EMBL" id="MEQ6355239.1"/>
    </source>
</evidence>